<evidence type="ECO:0000313" key="3">
    <source>
        <dbReference type="Proteomes" id="UP000469385"/>
    </source>
</evidence>
<dbReference type="PROSITE" id="PS51257">
    <property type="entry name" value="PROKAR_LIPOPROTEIN"/>
    <property type="match status" value="1"/>
</dbReference>
<comment type="caution">
    <text evidence="2">The sequence shown here is derived from an EMBL/GenBank/DDBJ whole genome shotgun (WGS) entry which is preliminary data.</text>
</comment>
<dbReference type="EMBL" id="WSEL01000003">
    <property type="protein sequence ID" value="MVQ28453.1"/>
    <property type="molecule type" value="Genomic_DNA"/>
</dbReference>
<evidence type="ECO:0000313" key="2">
    <source>
        <dbReference type="EMBL" id="MVQ28453.1"/>
    </source>
</evidence>
<dbReference type="GO" id="GO:0016787">
    <property type="term" value="F:hydrolase activity"/>
    <property type="evidence" value="ECO:0007669"/>
    <property type="project" value="UniProtKB-KW"/>
</dbReference>
<keyword evidence="3" id="KW-1185">Reference proteome</keyword>
<dbReference type="RefSeq" id="WP_157396554.1">
    <property type="nucleotide sequence ID" value="NZ_WSEL01000003.1"/>
</dbReference>
<evidence type="ECO:0000259" key="1">
    <source>
        <dbReference type="Pfam" id="PF12697"/>
    </source>
</evidence>
<name>A0A6N8IRF5_9BURK</name>
<dbReference type="InterPro" id="IPR000073">
    <property type="entry name" value="AB_hydrolase_1"/>
</dbReference>
<dbReference type="Proteomes" id="UP000469385">
    <property type="component" value="Unassembled WGS sequence"/>
</dbReference>
<dbReference type="AlphaFoldDB" id="A0A6N8IRF5"/>
<keyword evidence="2" id="KW-0378">Hydrolase</keyword>
<reference evidence="2 3" key="1">
    <citation type="submission" date="2019-12" db="EMBL/GenBank/DDBJ databases">
        <authorList>
            <person name="Huq M.A."/>
        </authorList>
    </citation>
    <scope>NUCLEOTIDE SEQUENCE [LARGE SCALE GENOMIC DNA]</scope>
    <source>
        <strain evidence="2 3">MAH-25</strain>
    </source>
</reference>
<dbReference type="SUPFAM" id="SSF53474">
    <property type="entry name" value="alpha/beta-Hydrolases"/>
    <property type="match status" value="1"/>
</dbReference>
<proteinExistence type="predicted"/>
<dbReference type="InterPro" id="IPR029058">
    <property type="entry name" value="AB_hydrolase_fold"/>
</dbReference>
<dbReference type="Gene3D" id="3.40.50.1820">
    <property type="entry name" value="alpha/beta hydrolase"/>
    <property type="match status" value="1"/>
</dbReference>
<feature type="domain" description="AB hydrolase-1" evidence="1">
    <location>
        <begin position="32"/>
        <end position="251"/>
    </location>
</feature>
<accession>A0A6N8IRF5</accession>
<sequence>MIDRLDRRQALGAVGVLLACGAKAQAAVGTGVLLLHGKTGSAQETGSRLLKSRLEDAGLLVVATDMPWSKRRYIDGDWDLAMQEMAGLAAELRKKGATRIVAMGHSMGVPAAMSHAARGGDVQALVLLAPGHVPRGYYDNPRFVSVRQSVDEARAMVAAGKGDEKAGFNDNNQGRTLSVRTTAKAYLSYFDPTGDAEMGNTAPRIPATVPVLTVLGSADNFTPAARRYYVDRLPANPLTRTIEVGGDHFSVPEAALPQVLEWILALDAGKS</sequence>
<dbReference type="Pfam" id="PF12697">
    <property type="entry name" value="Abhydrolase_6"/>
    <property type="match status" value="1"/>
</dbReference>
<gene>
    <name evidence="2" type="ORF">GON04_03275</name>
</gene>
<protein>
    <submittedName>
        <fullName evidence="2">Alpha/beta fold hydrolase</fullName>
    </submittedName>
</protein>
<organism evidence="2 3">
    <name type="scientific">Ramlibacter pinisoli</name>
    <dbReference type="NCBI Taxonomy" id="2682844"/>
    <lineage>
        <taxon>Bacteria</taxon>
        <taxon>Pseudomonadati</taxon>
        <taxon>Pseudomonadota</taxon>
        <taxon>Betaproteobacteria</taxon>
        <taxon>Burkholderiales</taxon>
        <taxon>Comamonadaceae</taxon>
        <taxon>Ramlibacter</taxon>
    </lineage>
</organism>